<reference evidence="4 5" key="1">
    <citation type="submission" date="2022-11" db="EMBL/GenBank/DDBJ databases">
        <title>Spartinivicinus poritis sp. nov., isolated from scleractinian coral Porites lutea.</title>
        <authorList>
            <person name="Zhang G."/>
            <person name="Cai L."/>
            <person name="Wei Q."/>
        </authorList>
    </citation>
    <scope>NUCLEOTIDE SEQUENCE [LARGE SCALE GENOMIC DNA]</scope>
    <source>
        <strain evidence="4 5">A2-2</strain>
    </source>
</reference>
<dbReference type="Proteomes" id="UP001528823">
    <property type="component" value="Unassembled WGS sequence"/>
</dbReference>
<dbReference type="InterPro" id="IPR051331">
    <property type="entry name" value="Chorismate_mutase-related"/>
</dbReference>
<sequence>MEYNRWKIAELRDLVDELDSILLYVIEQRRKITYQIGKIKKKVDMPIFTANRETELFKRLYQQSDQKRIPRDLVESIFRNIINDSYNTQQDCHKDNVLIFKRKNPINIDITF</sequence>
<feature type="domain" description="Chorismate mutase" evidence="3">
    <location>
        <begin position="2"/>
        <end position="93"/>
    </location>
</feature>
<dbReference type="PANTHER" id="PTHR38041">
    <property type="entry name" value="CHORISMATE MUTASE"/>
    <property type="match status" value="1"/>
</dbReference>
<dbReference type="SUPFAM" id="SSF48600">
    <property type="entry name" value="Chorismate mutase II"/>
    <property type="match status" value="1"/>
</dbReference>
<evidence type="ECO:0000259" key="3">
    <source>
        <dbReference type="PROSITE" id="PS51168"/>
    </source>
</evidence>
<dbReference type="InterPro" id="IPR036979">
    <property type="entry name" value="CM_dom_sf"/>
</dbReference>
<dbReference type="Pfam" id="PF01817">
    <property type="entry name" value="CM_2"/>
    <property type="match status" value="1"/>
</dbReference>
<dbReference type="EMBL" id="JAPMOU010000002">
    <property type="protein sequence ID" value="MDE1460828.1"/>
    <property type="molecule type" value="Genomic_DNA"/>
</dbReference>
<keyword evidence="5" id="KW-1185">Reference proteome</keyword>
<dbReference type="SMART" id="SM00830">
    <property type="entry name" value="CM_2"/>
    <property type="match status" value="1"/>
</dbReference>
<organism evidence="4 5">
    <name type="scientific">Spartinivicinus poritis</name>
    <dbReference type="NCBI Taxonomy" id="2994640"/>
    <lineage>
        <taxon>Bacteria</taxon>
        <taxon>Pseudomonadati</taxon>
        <taxon>Pseudomonadota</taxon>
        <taxon>Gammaproteobacteria</taxon>
        <taxon>Oceanospirillales</taxon>
        <taxon>Zooshikellaceae</taxon>
        <taxon>Spartinivicinus</taxon>
    </lineage>
</organism>
<gene>
    <name evidence="4" type="ORF">ORQ98_02485</name>
</gene>
<dbReference type="RefSeq" id="WP_274687198.1">
    <property type="nucleotide sequence ID" value="NZ_JAPMOU010000002.1"/>
</dbReference>
<evidence type="ECO:0000313" key="4">
    <source>
        <dbReference type="EMBL" id="MDE1460828.1"/>
    </source>
</evidence>
<dbReference type="GO" id="GO:0004106">
    <property type="term" value="F:chorismate mutase activity"/>
    <property type="evidence" value="ECO:0007669"/>
    <property type="project" value="UniProtKB-EC"/>
</dbReference>
<dbReference type="PROSITE" id="PS51168">
    <property type="entry name" value="CHORISMATE_MUT_2"/>
    <property type="match status" value="1"/>
</dbReference>
<protein>
    <recommendedName>
        <fullName evidence="1">chorismate mutase</fullName>
        <ecNumber evidence="1">5.4.99.5</ecNumber>
    </recommendedName>
</protein>
<keyword evidence="2 4" id="KW-0413">Isomerase</keyword>
<evidence type="ECO:0000313" key="5">
    <source>
        <dbReference type="Proteomes" id="UP001528823"/>
    </source>
</evidence>
<evidence type="ECO:0000256" key="1">
    <source>
        <dbReference type="ARBA" id="ARBA00012404"/>
    </source>
</evidence>
<comment type="caution">
    <text evidence="4">The sequence shown here is derived from an EMBL/GenBank/DDBJ whole genome shotgun (WGS) entry which is preliminary data.</text>
</comment>
<name>A0ABT5U5T1_9GAMM</name>
<dbReference type="PANTHER" id="PTHR38041:SF1">
    <property type="entry name" value="CHORISMATE MUTASE"/>
    <property type="match status" value="1"/>
</dbReference>
<dbReference type="Gene3D" id="1.20.59.10">
    <property type="entry name" value="Chorismate mutase"/>
    <property type="match status" value="1"/>
</dbReference>
<evidence type="ECO:0000256" key="2">
    <source>
        <dbReference type="ARBA" id="ARBA00023235"/>
    </source>
</evidence>
<dbReference type="InterPro" id="IPR036263">
    <property type="entry name" value="Chorismate_II_sf"/>
</dbReference>
<dbReference type="InterPro" id="IPR002701">
    <property type="entry name" value="CM_II_prokaryot"/>
</dbReference>
<accession>A0ABT5U5T1</accession>
<dbReference type="EC" id="5.4.99.5" evidence="1"/>
<proteinExistence type="predicted"/>